<proteinExistence type="predicted"/>
<sequence length="274" mass="30455">MVTPTAPSLFCTKCPNALRSASLASRNHPRAVACRLSRPIICARHFPVLESLPSGPSRSRSVPAGRLRLGTCIDTRIASTLQTVFHRRLPRCLSSVFPPAAALCPARVARRLWFQCKSRVDSGGRVSFTCWMTGMAHSPVWKKLWGRGIRGDFAVSTTILARTGKYRSVLHTVAKLLGPAEAANVQGLHAVRLERMQQLFFFTMVCLLFVSRAYRQACSLQNNSLVFLTPQMSLLSRPSVPPLVLQVCYTICLAFRRHILFYLALFASKAPKRS</sequence>
<protein>
    <submittedName>
        <fullName evidence="1">Uncharacterized protein</fullName>
    </submittedName>
</protein>
<comment type="caution">
    <text evidence="1">The sequence shown here is derived from an EMBL/GenBank/DDBJ whole genome shotgun (WGS) entry which is preliminary data.</text>
</comment>
<evidence type="ECO:0000313" key="1">
    <source>
        <dbReference type="EMBL" id="KAK7550921.1"/>
    </source>
</evidence>
<evidence type="ECO:0000313" key="2">
    <source>
        <dbReference type="Proteomes" id="UP001365128"/>
    </source>
</evidence>
<dbReference type="EMBL" id="JBBPDW010000007">
    <property type="protein sequence ID" value="KAK7550921.1"/>
    <property type="molecule type" value="Genomic_DNA"/>
</dbReference>
<reference evidence="1 2" key="1">
    <citation type="submission" date="2024-04" db="EMBL/GenBank/DDBJ databases">
        <title>Phyllosticta paracitricarpa is synonymous to the EU quarantine fungus P. citricarpa based on phylogenomic analyses.</title>
        <authorList>
            <consortium name="Lawrence Berkeley National Laboratory"/>
            <person name="Van Ingen-Buijs V.A."/>
            <person name="Van Westerhoven A.C."/>
            <person name="Haridas S."/>
            <person name="Skiadas P."/>
            <person name="Martin F."/>
            <person name="Groenewald J.Z."/>
            <person name="Crous P.W."/>
            <person name="Seidl M.F."/>
        </authorList>
    </citation>
    <scope>NUCLEOTIDE SEQUENCE [LARGE SCALE GENOMIC DNA]</scope>
    <source>
        <strain evidence="1 2">CBS 122670</strain>
    </source>
</reference>
<gene>
    <name evidence="1" type="ORF">IWX46DRAFT_429221</name>
</gene>
<name>A0ABR1MJL3_9PEZI</name>
<accession>A0ABR1MJL3</accession>
<organism evidence="1 2">
    <name type="scientific">Phyllosticta citricarpa</name>
    <dbReference type="NCBI Taxonomy" id="55181"/>
    <lineage>
        <taxon>Eukaryota</taxon>
        <taxon>Fungi</taxon>
        <taxon>Dikarya</taxon>
        <taxon>Ascomycota</taxon>
        <taxon>Pezizomycotina</taxon>
        <taxon>Dothideomycetes</taxon>
        <taxon>Dothideomycetes incertae sedis</taxon>
        <taxon>Botryosphaeriales</taxon>
        <taxon>Phyllostictaceae</taxon>
        <taxon>Phyllosticta</taxon>
    </lineage>
</organism>
<keyword evidence="2" id="KW-1185">Reference proteome</keyword>
<dbReference type="Proteomes" id="UP001365128">
    <property type="component" value="Unassembled WGS sequence"/>
</dbReference>